<dbReference type="AlphaFoldDB" id="A0A392PYX3"/>
<name>A0A392PYX3_9FABA</name>
<evidence type="ECO:0000313" key="5">
    <source>
        <dbReference type="EMBL" id="MCI16660.1"/>
    </source>
</evidence>
<feature type="non-terminal residue" evidence="5">
    <location>
        <position position="113"/>
    </location>
</feature>
<evidence type="ECO:0000256" key="1">
    <source>
        <dbReference type="ARBA" id="ARBA00001946"/>
    </source>
</evidence>
<dbReference type="EMBL" id="LXQA010101898">
    <property type="protein sequence ID" value="MCI16660.1"/>
    <property type="molecule type" value="Genomic_DNA"/>
</dbReference>
<dbReference type="SUPFAM" id="SSF56219">
    <property type="entry name" value="DNase I-like"/>
    <property type="match status" value="1"/>
</dbReference>
<keyword evidence="6" id="KW-1185">Reference proteome</keyword>
<organism evidence="5 6">
    <name type="scientific">Trifolium medium</name>
    <dbReference type="NCBI Taxonomy" id="97028"/>
    <lineage>
        <taxon>Eukaryota</taxon>
        <taxon>Viridiplantae</taxon>
        <taxon>Streptophyta</taxon>
        <taxon>Embryophyta</taxon>
        <taxon>Tracheophyta</taxon>
        <taxon>Spermatophyta</taxon>
        <taxon>Magnoliopsida</taxon>
        <taxon>eudicotyledons</taxon>
        <taxon>Gunneridae</taxon>
        <taxon>Pentapetalae</taxon>
        <taxon>rosids</taxon>
        <taxon>fabids</taxon>
        <taxon>Fabales</taxon>
        <taxon>Fabaceae</taxon>
        <taxon>Papilionoideae</taxon>
        <taxon>50 kb inversion clade</taxon>
        <taxon>NPAAA clade</taxon>
        <taxon>Hologalegina</taxon>
        <taxon>IRL clade</taxon>
        <taxon>Trifolieae</taxon>
        <taxon>Trifolium</taxon>
    </lineage>
</organism>
<comment type="caution">
    <text evidence="5">The sequence shown here is derived from an EMBL/GenBank/DDBJ whole genome shotgun (WGS) entry which is preliminary data.</text>
</comment>
<dbReference type="PANTHER" id="PTHR22748:SF11">
    <property type="entry name" value="OS07G0184032 PROTEIN"/>
    <property type="match status" value="1"/>
</dbReference>
<dbReference type="Gene3D" id="3.60.10.10">
    <property type="entry name" value="Endonuclease/exonuclease/phosphatase"/>
    <property type="match status" value="1"/>
</dbReference>
<dbReference type="PANTHER" id="PTHR22748">
    <property type="entry name" value="AP ENDONUCLEASE"/>
    <property type="match status" value="1"/>
</dbReference>
<evidence type="ECO:0000313" key="6">
    <source>
        <dbReference type="Proteomes" id="UP000265520"/>
    </source>
</evidence>
<comment type="cofactor">
    <cofactor evidence="1">
        <name>Mg(2+)</name>
        <dbReference type="ChEBI" id="CHEBI:18420"/>
    </cofactor>
</comment>
<reference evidence="5 6" key="1">
    <citation type="journal article" date="2018" name="Front. Plant Sci.">
        <title>Red Clover (Trifolium pratense) and Zigzag Clover (T. medium) - A Picture of Genomic Similarities and Differences.</title>
        <authorList>
            <person name="Dluhosova J."/>
            <person name="Istvanek J."/>
            <person name="Nedelnik J."/>
            <person name="Repkova J."/>
        </authorList>
    </citation>
    <scope>NUCLEOTIDE SEQUENCE [LARGE SCALE GENOMIC DNA]</scope>
    <source>
        <strain evidence="6">cv. 10/8</strain>
        <tissue evidence="5">Leaf</tissue>
    </source>
</reference>
<dbReference type="GO" id="GO:0008081">
    <property type="term" value="F:phosphoric diester hydrolase activity"/>
    <property type="evidence" value="ECO:0007669"/>
    <property type="project" value="TreeGrafter"/>
</dbReference>
<keyword evidence="4" id="KW-0460">Magnesium</keyword>
<dbReference type="GO" id="GO:0006284">
    <property type="term" value="P:base-excision repair"/>
    <property type="evidence" value="ECO:0007669"/>
    <property type="project" value="TreeGrafter"/>
</dbReference>
<keyword evidence="2" id="KW-0479">Metal-binding</keyword>
<keyword evidence="3" id="KW-0378">Hydrolase</keyword>
<sequence length="113" mass="12770">MKICSWNVRGLGGFENKKEVRKLIGDKQETKLGECNDYICDSLWGSSPHGYSFRPSVGVSGGLLVMWDTVEVEVWSSVSLDHALLIHGRLLKSEEEFYLFNIYAPCENNAKQL</sequence>
<dbReference type="InterPro" id="IPR004808">
    <property type="entry name" value="AP_endonuc_1"/>
</dbReference>
<dbReference type="InterPro" id="IPR036691">
    <property type="entry name" value="Endo/exonu/phosph_ase_sf"/>
</dbReference>
<dbReference type="Proteomes" id="UP000265520">
    <property type="component" value="Unassembled WGS sequence"/>
</dbReference>
<dbReference type="GO" id="GO:0003906">
    <property type="term" value="F:DNA-(apurinic or apyrimidinic site) endonuclease activity"/>
    <property type="evidence" value="ECO:0007669"/>
    <property type="project" value="TreeGrafter"/>
</dbReference>
<evidence type="ECO:0000256" key="4">
    <source>
        <dbReference type="ARBA" id="ARBA00022842"/>
    </source>
</evidence>
<evidence type="ECO:0000256" key="3">
    <source>
        <dbReference type="ARBA" id="ARBA00022801"/>
    </source>
</evidence>
<dbReference type="GO" id="GO:0005634">
    <property type="term" value="C:nucleus"/>
    <property type="evidence" value="ECO:0007669"/>
    <property type="project" value="TreeGrafter"/>
</dbReference>
<protein>
    <submittedName>
        <fullName evidence="5">Cytochrome P450</fullName>
    </submittedName>
</protein>
<accession>A0A392PYX3</accession>
<dbReference type="GO" id="GO:0046872">
    <property type="term" value="F:metal ion binding"/>
    <property type="evidence" value="ECO:0007669"/>
    <property type="project" value="UniProtKB-KW"/>
</dbReference>
<proteinExistence type="predicted"/>
<evidence type="ECO:0000256" key="2">
    <source>
        <dbReference type="ARBA" id="ARBA00022723"/>
    </source>
</evidence>
<dbReference type="GO" id="GO:0008311">
    <property type="term" value="F:double-stranded DNA 3'-5' DNA exonuclease activity"/>
    <property type="evidence" value="ECO:0007669"/>
    <property type="project" value="TreeGrafter"/>
</dbReference>